<keyword evidence="7" id="KW-0653">Protein transport</keyword>
<organism evidence="12 13">
    <name type="scientific">Devosia limi DSM 17137</name>
    <dbReference type="NCBI Taxonomy" id="1121477"/>
    <lineage>
        <taxon>Bacteria</taxon>
        <taxon>Pseudomonadati</taxon>
        <taxon>Pseudomonadota</taxon>
        <taxon>Alphaproteobacteria</taxon>
        <taxon>Hyphomicrobiales</taxon>
        <taxon>Devosiaceae</taxon>
        <taxon>Devosia</taxon>
    </lineage>
</organism>
<feature type="region of interest" description="Disordered" evidence="10">
    <location>
        <begin position="180"/>
        <end position="252"/>
    </location>
</feature>
<evidence type="ECO:0000256" key="8">
    <source>
        <dbReference type="ARBA" id="ARBA00022989"/>
    </source>
</evidence>
<evidence type="ECO:0000256" key="10">
    <source>
        <dbReference type="SAM" id="MobiDB-lite"/>
    </source>
</evidence>
<evidence type="ECO:0000313" key="13">
    <source>
        <dbReference type="Proteomes" id="UP000184533"/>
    </source>
</evidence>
<feature type="compositionally biased region" description="Polar residues" evidence="10">
    <location>
        <begin position="214"/>
        <end position="228"/>
    </location>
</feature>
<name>A0A1M4Y9A0_9HYPH</name>
<protein>
    <submittedName>
        <fullName evidence="12">Protein TonB</fullName>
    </submittedName>
</protein>
<keyword evidence="3" id="KW-0813">Transport</keyword>
<dbReference type="Gene3D" id="3.30.1150.10">
    <property type="match status" value="1"/>
</dbReference>
<evidence type="ECO:0000256" key="4">
    <source>
        <dbReference type="ARBA" id="ARBA00022475"/>
    </source>
</evidence>
<keyword evidence="4" id="KW-1003">Cell membrane</keyword>
<keyword evidence="8" id="KW-1133">Transmembrane helix</keyword>
<dbReference type="InterPro" id="IPR051045">
    <property type="entry name" value="TonB-dependent_transducer"/>
</dbReference>
<dbReference type="EMBL" id="FQVC01000004">
    <property type="protein sequence ID" value="SHF02437.1"/>
    <property type="molecule type" value="Genomic_DNA"/>
</dbReference>
<dbReference type="PANTHER" id="PTHR33446">
    <property type="entry name" value="PROTEIN TONB-RELATED"/>
    <property type="match status" value="1"/>
</dbReference>
<keyword evidence="6" id="KW-0812">Transmembrane</keyword>
<feature type="region of interest" description="Disordered" evidence="10">
    <location>
        <begin position="109"/>
        <end position="142"/>
    </location>
</feature>
<dbReference type="GO" id="GO:0015031">
    <property type="term" value="P:protein transport"/>
    <property type="evidence" value="ECO:0007669"/>
    <property type="project" value="UniProtKB-KW"/>
</dbReference>
<evidence type="ECO:0000256" key="5">
    <source>
        <dbReference type="ARBA" id="ARBA00022519"/>
    </source>
</evidence>
<dbReference type="RefSeq" id="WP_052950510.1">
    <property type="nucleotide sequence ID" value="NZ_FQVC01000004.1"/>
</dbReference>
<dbReference type="NCBIfam" id="TIGR01352">
    <property type="entry name" value="tonB_Cterm"/>
    <property type="match status" value="1"/>
</dbReference>
<dbReference type="PROSITE" id="PS52015">
    <property type="entry name" value="TONB_CTD"/>
    <property type="match status" value="1"/>
</dbReference>
<keyword evidence="9" id="KW-0472">Membrane</keyword>
<evidence type="ECO:0000259" key="11">
    <source>
        <dbReference type="PROSITE" id="PS52015"/>
    </source>
</evidence>
<evidence type="ECO:0000256" key="9">
    <source>
        <dbReference type="ARBA" id="ARBA00023136"/>
    </source>
</evidence>
<dbReference type="PANTHER" id="PTHR33446:SF13">
    <property type="entry name" value="TONB PROTEIN"/>
    <property type="match status" value="1"/>
</dbReference>
<feature type="domain" description="TonB C-terminal" evidence="11">
    <location>
        <begin position="251"/>
        <end position="339"/>
    </location>
</feature>
<dbReference type="SUPFAM" id="SSF74653">
    <property type="entry name" value="TolA/TonB C-terminal domain"/>
    <property type="match status" value="1"/>
</dbReference>
<accession>A0A1M4Y9A0</accession>
<dbReference type="OrthoDB" id="8448705at2"/>
<proteinExistence type="inferred from homology"/>
<gene>
    <name evidence="12" type="ORF">SAMN02745223_01602</name>
</gene>
<dbReference type="InterPro" id="IPR006260">
    <property type="entry name" value="TonB/TolA_C"/>
</dbReference>
<evidence type="ECO:0000256" key="1">
    <source>
        <dbReference type="ARBA" id="ARBA00004383"/>
    </source>
</evidence>
<dbReference type="GO" id="GO:0005886">
    <property type="term" value="C:plasma membrane"/>
    <property type="evidence" value="ECO:0007669"/>
    <property type="project" value="UniProtKB-SubCell"/>
</dbReference>
<reference evidence="12 13" key="1">
    <citation type="submission" date="2016-11" db="EMBL/GenBank/DDBJ databases">
        <authorList>
            <person name="Jaros S."/>
            <person name="Januszkiewicz K."/>
            <person name="Wedrychowicz H."/>
        </authorList>
    </citation>
    <scope>NUCLEOTIDE SEQUENCE [LARGE SCALE GENOMIC DNA]</scope>
    <source>
        <strain evidence="12 13">DSM 17137</strain>
    </source>
</reference>
<evidence type="ECO:0000256" key="6">
    <source>
        <dbReference type="ARBA" id="ARBA00022692"/>
    </source>
</evidence>
<dbReference type="Proteomes" id="UP000184533">
    <property type="component" value="Unassembled WGS sequence"/>
</dbReference>
<dbReference type="Pfam" id="PF03544">
    <property type="entry name" value="TonB_C"/>
    <property type="match status" value="1"/>
</dbReference>
<evidence type="ECO:0000256" key="3">
    <source>
        <dbReference type="ARBA" id="ARBA00022448"/>
    </source>
</evidence>
<comment type="subcellular location">
    <subcellularLocation>
        <location evidence="1">Cell inner membrane</location>
        <topology evidence="1">Single-pass membrane protein</topology>
        <orientation evidence="1">Periplasmic side</orientation>
    </subcellularLocation>
</comment>
<feature type="compositionally biased region" description="Pro residues" evidence="10">
    <location>
        <begin position="194"/>
        <end position="208"/>
    </location>
</feature>
<dbReference type="InterPro" id="IPR037682">
    <property type="entry name" value="TonB_C"/>
</dbReference>
<evidence type="ECO:0000313" key="12">
    <source>
        <dbReference type="EMBL" id="SHF02437.1"/>
    </source>
</evidence>
<feature type="compositionally biased region" description="Low complexity" evidence="10">
    <location>
        <begin position="110"/>
        <end position="123"/>
    </location>
</feature>
<dbReference type="AlphaFoldDB" id="A0A1M4Y9A0"/>
<dbReference type="GO" id="GO:0055085">
    <property type="term" value="P:transmembrane transport"/>
    <property type="evidence" value="ECO:0007669"/>
    <property type="project" value="InterPro"/>
</dbReference>
<comment type="similarity">
    <text evidence="2">Belongs to the TonB family.</text>
</comment>
<sequence>MRKELLGSVLVHVGVLGTALLWLGLPEPDDAPSMGSMQVELIAMASVSTNTSEVIASDATEDLVSAGAEQAIPETSEPVDAGVPETVTPQTNSVVEPVKTEPFRPVEIQPAAPVEPTAPVETPDPIAPEPVTSEVVESDSQSIEAPLLLAAPEAITPEVSVAPGEQEAPLEPVETTEFTAAPVPHTLSFTRPTAPTPPPRTPKPPAPPQRTATSKAQQAGSVGNSNTDAAAATSAGGQSGTGSGGSADVARYPGQVQNKLRRALRYPRAARGDSGEAHVYFVVDSGGQVLNLRVARSSGNPIIDQAALDTVRKAAPFPPIPNNAGRTSWDFTIPLAFRM</sequence>
<evidence type="ECO:0000256" key="2">
    <source>
        <dbReference type="ARBA" id="ARBA00006555"/>
    </source>
</evidence>
<evidence type="ECO:0000256" key="7">
    <source>
        <dbReference type="ARBA" id="ARBA00022927"/>
    </source>
</evidence>
<keyword evidence="5" id="KW-0997">Cell inner membrane</keyword>